<dbReference type="Proteomes" id="UP000821845">
    <property type="component" value="Chromosome 6"/>
</dbReference>
<sequence length="145" mass="15822">MTRRRRPGSSGRRSRAAIRPLPPVGRLHAFSVNPWNEAVGLPVSDEADLQPRAGPPLHKRGRFFHAASPCCSRGGSGYRIARAACDRTRPAIFFSAETLFPPPQRKNGENENTLKQSAPLQGPSISRRLRDSQKKTAGSGEAVDL</sequence>
<organism evidence="1 2">
    <name type="scientific">Hyalomma asiaticum</name>
    <name type="common">Tick</name>
    <dbReference type="NCBI Taxonomy" id="266040"/>
    <lineage>
        <taxon>Eukaryota</taxon>
        <taxon>Metazoa</taxon>
        <taxon>Ecdysozoa</taxon>
        <taxon>Arthropoda</taxon>
        <taxon>Chelicerata</taxon>
        <taxon>Arachnida</taxon>
        <taxon>Acari</taxon>
        <taxon>Parasitiformes</taxon>
        <taxon>Ixodida</taxon>
        <taxon>Ixodoidea</taxon>
        <taxon>Ixodidae</taxon>
        <taxon>Hyalomminae</taxon>
        <taxon>Hyalomma</taxon>
    </lineage>
</organism>
<name>A0ACB7S4X2_HYAAI</name>
<evidence type="ECO:0000313" key="2">
    <source>
        <dbReference type="Proteomes" id="UP000821845"/>
    </source>
</evidence>
<gene>
    <name evidence="1" type="ORF">HPB50_023409</name>
</gene>
<comment type="caution">
    <text evidence="1">The sequence shown here is derived from an EMBL/GenBank/DDBJ whole genome shotgun (WGS) entry which is preliminary data.</text>
</comment>
<protein>
    <submittedName>
        <fullName evidence="1">Uncharacterized protein</fullName>
    </submittedName>
</protein>
<proteinExistence type="predicted"/>
<evidence type="ECO:0000313" key="1">
    <source>
        <dbReference type="EMBL" id="KAH6929111.1"/>
    </source>
</evidence>
<reference evidence="1" key="1">
    <citation type="submission" date="2020-05" db="EMBL/GenBank/DDBJ databases">
        <title>Large-scale comparative analyses of tick genomes elucidate their genetic diversity and vector capacities.</title>
        <authorList>
            <person name="Jia N."/>
            <person name="Wang J."/>
            <person name="Shi W."/>
            <person name="Du L."/>
            <person name="Sun Y."/>
            <person name="Zhan W."/>
            <person name="Jiang J."/>
            <person name="Wang Q."/>
            <person name="Zhang B."/>
            <person name="Ji P."/>
            <person name="Sakyi L.B."/>
            <person name="Cui X."/>
            <person name="Yuan T."/>
            <person name="Jiang B."/>
            <person name="Yang W."/>
            <person name="Lam T.T.-Y."/>
            <person name="Chang Q."/>
            <person name="Ding S."/>
            <person name="Wang X."/>
            <person name="Zhu J."/>
            <person name="Ruan X."/>
            <person name="Zhao L."/>
            <person name="Wei J."/>
            <person name="Que T."/>
            <person name="Du C."/>
            <person name="Cheng J."/>
            <person name="Dai P."/>
            <person name="Han X."/>
            <person name="Huang E."/>
            <person name="Gao Y."/>
            <person name="Liu J."/>
            <person name="Shao H."/>
            <person name="Ye R."/>
            <person name="Li L."/>
            <person name="Wei W."/>
            <person name="Wang X."/>
            <person name="Wang C."/>
            <person name="Yang T."/>
            <person name="Huo Q."/>
            <person name="Li W."/>
            <person name="Guo W."/>
            <person name="Chen H."/>
            <person name="Zhou L."/>
            <person name="Ni X."/>
            <person name="Tian J."/>
            <person name="Zhou Y."/>
            <person name="Sheng Y."/>
            <person name="Liu T."/>
            <person name="Pan Y."/>
            <person name="Xia L."/>
            <person name="Li J."/>
            <person name="Zhao F."/>
            <person name="Cao W."/>
        </authorList>
    </citation>
    <scope>NUCLEOTIDE SEQUENCE</scope>
    <source>
        <strain evidence="1">Hyas-2018</strain>
    </source>
</reference>
<accession>A0ACB7S4X2</accession>
<dbReference type="EMBL" id="CM023486">
    <property type="protein sequence ID" value="KAH6929111.1"/>
    <property type="molecule type" value="Genomic_DNA"/>
</dbReference>
<keyword evidence="2" id="KW-1185">Reference proteome</keyword>